<dbReference type="PANTHER" id="PTHR47892:SF1">
    <property type="entry name" value="UNIVERSAL STRESS PROTEIN E"/>
    <property type="match status" value="1"/>
</dbReference>
<comment type="function">
    <text evidence="4">Required for resistance to DNA-damaging agents.</text>
</comment>
<dbReference type="RefSeq" id="WP_125320648.1">
    <property type="nucleotide sequence ID" value="NZ_AP024889.1"/>
</dbReference>
<dbReference type="SUPFAM" id="SSF52402">
    <property type="entry name" value="Adenine nucleotide alpha hydrolases-like"/>
    <property type="match status" value="2"/>
</dbReference>
<name>A0A3R9L2R9_9VIBR</name>
<evidence type="ECO:0000256" key="4">
    <source>
        <dbReference type="ARBA" id="ARBA00037131"/>
    </source>
</evidence>
<dbReference type="GO" id="GO:0005737">
    <property type="term" value="C:cytoplasm"/>
    <property type="evidence" value="ECO:0007669"/>
    <property type="project" value="UniProtKB-SubCell"/>
</dbReference>
<reference evidence="6 7" key="1">
    <citation type="submission" date="2018-12" db="EMBL/GenBank/DDBJ databases">
        <title>Genomic taxonomy of the Vibrionaceae family.</title>
        <authorList>
            <person name="Gomez-Gil B."/>
            <person name="Enciso-Ibarra K."/>
        </authorList>
    </citation>
    <scope>NUCLEOTIDE SEQUENCE [LARGE SCALE GENOMIC DNA]</scope>
    <source>
        <strain evidence="6 7">CAIM 594</strain>
    </source>
</reference>
<feature type="domain" description="UspA" evidence="5">
    <location>
        <begin position="177"/>
        <end position="298"/>
    </location>
</feature>
<dbReference type="Gene3D" id="3.40.50.12370">
    <property type="match status" value="1"/>
</dbReference>
<sequence>MKKFNNILFLSKGVMNHNDSLAQSIHLASRNKAKLTGLVVCPHLPDDMIEYEEHYEGSLIESLQSQIQSSLLISIDDMDIAVELIVAEKPDIETIRYIQKHKIDLVIKEAESSKNHSYGLRAIDMNLLRKCPCPVWLNRPNNQPSGKQRVAVAIDANVTTEEERALSIDLLQLSRTITDNCDGQLLIISCWEYVLESYLKDNVWLKPSEEELENHIKSAKQKHSVALKALIDDSGIGGDISVHQLHGTPDDEIPTCVEQNKVDILVMGTLARTGIEGVIIGNTAENIVQNVSCSLVALKSKQFSSSIE</sequence>
<accession>A0A3R9L2R9</accession>
<dbReference type="Proteomes" id="UP000269041">
    <property type="component" value="Unassembled WGS sequence"/>
</dbReference>
<evidence type="ECO:0000259" key="5">
    <source>
        <dbReference type="Pfam" id="PF00582"/>
    </source>
</evidence>
<dbReference type="EMBL" id="RSFA01000025">
    <property type="protein sequence ID" value="RSD31692.1"/>
    <property type="molecule type" value="Genomic_DNA"/>
</dbReference>
<evidence type="ECO:0000313" key="7">
    <source>
        <dbReference type="Proteomes" id="UP000269041"/>
    </source>
</evidence>
<gene>
    <name evidence="6" type="ORF">EJA03_07625</name>
</gene>
<keyword evidence="7" id="KW-1185">Reference proteome</keyword>
<dbReference type="AlphaFoldDB" id="A0A3R9L2R9"/>
<evidence type="ECO:0000256" key="3">
    <source>
        <dbReference type="ARBA" id="ARBA00022490"/>
    </source>
</evidence>
<comment type="caution">
    <text evidence="6">The sequence shown here is derived from an EMBL/GenBank/DDBJ whole genome shotgun (WGS) entry which is preliminary data.</text>
</comment>
<evidence type="ECO:0000256" key="2">
    <source>
        <dbReference type="ARBA" id="ARBA00008791"/>
    </source>
</evidence>
<keyword evidence="3" id="KW-0963">Cytoplasm</keyword>
<protein>
    <submittedName>
        <fullName evidence="6">Universal stress protein</fullName>
    </submittedName>
</protein>
<proteinExistence type="inferred from homology"/>
<dbReference type="Pfam" id="PF00582">
    <property type="entry name" value="Usp"/>
    <property type="match status" value="1"/>
</dbReference>
<comment type="similarity">
    <text evidence="2">Belongs to the universal stress protein A family.</text>
</comment>
<organism evidence="6 7">
    <name type="scientific">Vibrio pectenicida</name>
    <dbReference type="NCBI Taxonomy" id="62763"/>
    <lineage>
        <taxon>Bacteria</taxon>
        <taxon>Pseudomonadati</taxon>
        <taxon>Pseudomonadota</taxon>
        <taxon>Gammaproteobacteria</taxon>
        <taxon>Vibrionales</taxon>
        <taxon>Vibrionaceae</taxon>
        <taxon>Vibrio</taxon>
    </lineage>
</organism>
<evidence type="ECO:0000313" key="6">
    <source>
        <dbReference type="EMBL" id="RSD31692.1"/>
    </source>
</evidence>
<dbReference type="InterPro" id="IPR006016">
    <property type="entry name" value="UspA"/>
</dbReference>
<dbReference type="OrthoDB" id="239260at2"/>
<dbReference type="PANTHER" id="PTHR47892">
    <property type="entry name" value="UNIVERSAL STRESS PROTEIN E"/>
    <property type="match status" value="1"/>
</dbReference>
<comment type="subcellular location">
    <subcellularLocation>
        <location evidence="1">Cytoplasm</location>
    </subcellularLocation>
</comment>
<evidence type="ECO:0000256" key="1">
    <source>
        <dbReference type="ARBA" id="ARBA00004496"/>
    </source>
</evidence>